<evidence type="ECO:0000256" key="4">
    <source>
        <dbReference type="ARBA" id="ARBA00022989"/>
    </source>
</evidence>
<evidence type="ECO:0000313" key="8">
    <source>
        <dbReference type="WBParaSite" id="TMUE_3000011950.1"/>
    </source>
</evidence>
<dbReference type="Proteomes" id="UP000046395">
    <property type="component" value="Unassembled WGS sequence"/>
</dbReference>
<keyword evidence="5 6" id="KW-0472">Membrane</keyword>
<evidence type="ECO:0000256" key="3">
    <source>
        <dbReference type="ARBA" id="ARBA00022692"/>
    </source>
</evidence>
<comment type="similarity">
    <text evidence="2 6">Belongs to the DP1 family.</text>
</comment>
<dbReference type="GO" id="GO:0016020">
    <property type="term" value="C:membrane"/>
    <property type="evidence" value="ECO:0007669"/>
    <property type="project" value="UniProtKB-SubCell"/>
</dbReference>
<keyword evidence="3 6" id="KW-0812">Transmembrane</keyword>
<evidence type="ECO:0000256" key="2">
    <source>
        <dbReference type="ARBA" id="ARBA00008573"/>
    </source>
</evidence>
<evidence type="ECO:0000256" key="6">
    <source>
        <dbReference type="RuleBase" id="RU362006"/>
    </source>
</evidence>
<dbReference type="WBParaSite" id="TMUE_3000011950.1">
    <property type="protein sequence ID" value="TMUE_3000011950.1"/>
    <property type="gene ID" value="WBGene00292801"/>
</dbReference>
<evidence type="ECO:0000256" key="1">
    <source>
        <dbReference type="ARBA" id="ARBA00004141"/>
    </source>
</evidence>
<organism evidence="7 8">
    <name type="scientific">Trichuris muris</name>
    <name type="common">Mouse whipworm</name>
    <dbReference type="NCBI Taxonomy" id="70415"/>
    <lineage>
        <taxon>Eukaryota</taxon>
        <taxon>Metazoa</taxon>
        <taxon>Ecdysozoa</taxon>
        <taxon>Nematoda</taxon>
        <taxon>Enoplea</taxon>
        <taxon>Dorylaimia</taxon>
        <taxon>Trichinellida</taxon>
        <taxon>Trichuridae</taxon>
        <taxon>Trichuris</taxon>
    </lineage>
</organism>
<accession>A0A5S6QXG0</accession>
<dbReference type="STRING" id="70415.A0A5S6QXG0"/>
<protein>
    <recommendedName>
        <fullName evidence="6">Receptor expression-enhancing protein</fullName>
    </recommendedName>
</protein>
<keyword evidence="7" id="KW-1185">Reference proteome</keyword>
<comment type="subcellular location">
    <subcellularLocation>
        <location evidence="1 6">Membrane</location>
        <topology evidence="1 6">Multi-pass membrane protein</topology>
    </subcellularLocation>
</comment>
<evidence type="ECO:0000256" key="5">
    <source>
        <dbReference type="ARBA" id="ARBA00023136"/>
    </source>
</evidence>
<reference evidence="8" key="1">
    <citation type="submission" date="2019-12" db="UniProtKB">
        <authorList>
            <consortium name="WormBaseParasite"/>
        </authorList>
    </citation>
    <scope>IDENTIFICATION</scope>
</reference>
<sequence length="160" mass="18637">MVLLIEQIRYDVHVALADEKKCLGQTFAKIEQHCHCGRDKCFWLLAACLTVYLTVGRFAELICNLICVVYPVYMSLLAIELRDGGENAQWLTYWIFFALFTIVDYSSDLVMAFLPVYWLLKCVLFLWLSVPMYKGAARVYQSLLQFVVVNYIAPSKWKLW</sequence>
<dbReference type="InterPro" id="IPR004345">
    <property type="entry name" value="TB2_DP1_HVA22"/>
</dbReference>
<name>A0A5S6QXG0_TRIMR</name>
<feature type="transmembrane region" description="Helical" evidence="6">
    <location>
        <begin position="58"/>
        <end position="78"/>
    </location>
</feature>
<evidence type="ECO:0000313" key="7">
    <source>
        <dbReference type="Proteomes" id="UP000046395"/>
    </source>
</evidence>
<dbReference type="PANTHER" id="PTHR12300:SF161">
    <property type="entry name" value="RECEPTOR EXPRESSION-ENHANCING PROTEIN"/>
    <property type="match status" value="1"/>
</dbReference>
<proteinExistence type="inferred from homology"/>
<keyword evidence="4 6" id="KW-1133">Transmembrane helix</keyword>
<dbReference type="AlphaFoldDB" id="A0A5S6QXG0"/>
<feature type="transmembrane region" description="Helical" evidence="6">
    <location>
        <begin position="112"/>
        <end position="130"/>
    </location>
</feature>
<dbReference type="Pfam" id="PF03134">
    <property type="entry name" value="TB2_DP1_HVA22"/>
    <property type="match status" value="1"/>
</dbReference>
<dbReference type="PANTHER" id="PTHR12300">
    <property type="entry name" value="HVA22-LIKE PROTEINS"/>
    <property type="match status" value="1"/>
</dbReference>